<reference evidence="1 2" key="1">
    <citation type="journal article" date="2017" name="Nat. Ecol. Evol.">
        <title>Scallop genome provides insights into evolution of bilaterian karyotype and development.</title>
        <authorList>
            <person name="Wang S."/>
            <person name="Zhang J."/>
            <person name="Jiao W."/>
            <person name="Li J."/>
            <person name="Xun X."/>
            <person name="Sun Y."/>
            <person name="Guo X."/>
            <person name="Huan P."/>
            <person name="Dong B."/>
            <person name="Zhang L."/>
            <person name="Hu X."/>
            <person name="Sun X."/>
            <person name="Wang J."/>
            <person name="Zhao C."/>
            <person name="Wang Y."/>
            <person name="Wang D."/>
            <person name="Huang X."/>
            <person name="Wang R."/>
            <person name="Lv J."/>
            <person name="Li Y."/>
            <person name="Zhang Z."/>
            <person name="Liu B."/>
            <person name="Lu W."/>
            <person name="Hui Y."/>
            <person name="Liang J."/>
            <person name="Zhou Z."/>
            <person name="Hou R."/>
            <person name="Li X."/>
            <person name="Liu Y."/>
            <person name="Li H."/>
            <person name="Ning X."/>
            <person name="Lin Y."/>
            <person name="Zhao L."/>
            <person name="Xing Q."/>
            <person name="Dou J."/>
            <person name="Li Y."/>
            <person name="Mao J."/>
            <person name="Guo H."/>
            <person name="Dou H."/>
            <person name="Li T."/>
            <person name="Mu C."/>
            <person name="Jiang W."/>
            <person name="Fu Q."/>
            <person name="Fu X."/>
            <person name="Miao Y."/>
            <person name="Liu J."/>
            <person name="Yu Q."/>
            <person name="Li R."/>
            <person name="Liao H."/>
            <person name="Li X."/>
            <person name="Kong Y."/>
            <person name="Jiang Z."/>
            <person name="Chourrout D."/>
            <person name="Li R."/>
            <person name="Bao Z."/>
        </authorList>
    </citation>
    <scope>NUCLEOTIDE SEQUENCE [LARGE SCALE GENOMIC DNA]</scope>
    <source>
        <strain evidence="1 2">PY_sf001</strain>
    </source>
</reference>
<keyword evidence="2" id="KW-1185">Reference proteome</keyword>
<organism evidence="1 2">
    <name type="scientific">Mizuhopecten yessoensis</name>
    <name type="common">Japanese scallop</name>
    <name type="synonym">Patinopecten yessoensis</name>
    <dbReference type="NCBI Taxonomy" id="6573"/>
    <lineage>
        <taxon>Eukaryota</taxon>
        <taxon>Metazoa</taxon>
        <taxon>Spiralia</taxon>
        <taxon>Lophotrochozoa</taxon>
        <taxon>Mollusca</taxon>
        <taxon>Bivalvia</taxon>
        <taxon>Autobranchia</taxon>
        <taxon>Pteriomorphia</taxon>
        <taxon>Pectinida</taxon>
        <taxon>Pectinoidea</taxon>
        <taxon>Pectinidae</taxon>
        <taxon>Mizuhopecten</taxon>
    </lineage>
</organism>
<protein>
    <submittedName>
        <fullName evidence="1">Uncharacterized protein</fullName>
    </submittedName>
</protein>
<dbReference type="AlphaFoldDB" id="A0A210R4B0"/>
<name>A0A210R4B0_MIZYE</name>
<proteinExistence type="predicted"/>
<dbReference type="EMBL" id="NEDP02000466">
    <property type="protein sequence ID" value="OWF55785.1"/>
    <property type="molecule type" value="Genomic_DNA"/>
</dbReference>
<evidence type="ECO:0000313" key="2">
    <source>
        <dbReference type="Proteomes" id="UP000242188"/>
    </source>
</evidence>
<evidence type="ECO:0000313" key="1">
    <source>
        <dbReference type="EMBL" id="OWF55785.1"/>
    </source>
</evidence>
<gene>
    <name evidence="1" type="ORF">KP79_PYT21893</name>
</gene>
<dbReference type="Proteomes" id="UP000242188">
    <property type="component" value="Unassembled WGS sequence"/>
</dbReference>
<accession>A0A210R4B0</accession>
<sequence length="60" mass="6901">MSDIIQGRYITSYQYLDTGNPTEHVTELSCGKNGFFSEKQVDAEITKWWLDVVRTSPKLC</sequence>
<comment type="caution">
    <text evidence="1">The sequence shown here is derived from an EMBL/GenBank/DDBJ whole genome shotgun (WGS) entry which is preliminary data.</text>
</comment>